<accession>A0A0F9LBJ9</accession>
<protein>
    <submittedName>
        <fullName evidence="1">Uncharacterized protein</fullName>
    </submittedName>
</protein>
<dbReference type="EMBL" id="LAZR01006415">
    <property type="protein sequence ID" value="KKM92269.1"/>
    <property type="molecule type" value="Genomic_DNA"/>
</dbReference>
<organism evidence="1">
    <name type="scientific">marine sediment metagenome</name>
    <dbReference type="NCBI Taxonomy" id="412755"/>
    <lineage>
        <taxon>unclassified sequences</taxon>
        <taxon>metagenomes</taxon>
        <taxon>ecological metagenomes</taxon>
    </lineage>
</organism>
<dbReference type="AlphaFoldDB" id="A0A0F9LBJ9"/>
<name>A0A0F9LBJ9_9ZZZZ</name>
<gene>
    <name evidence="1" type="ORF">LCGC14_1220220</name>
</gene>
<proteinExistence type="predicted"/>
<reference evidence="1" key="1">
    <citation type="journal article" date="2015" name="Nature">
        <title>Complex archaea that bridge the gap between prokaryotes and eukaryotes.</title>
        <authorList>
            <person name="Spang A."/>
            <person name="Saw J.H."/>
            <person name="Jorgensen S.L."/>
            <person name="Zaremba-Niedzwiedzka K."/>
            <person name="Martijn J."/>
            <person name="Lind A.E."/>
            <person name="van Eijk R."/>
            <person name="Schleper C."/>
            <person name="Guy L."/>
            <person name="Ettema T.J."/>
        </authorList>
    </citation>
    <scope>NUCLEOTIDE SEQUENCE</scope>
</reference>
<comment type="caution">
    <text evidence="1">The sequence shown here is derived from an EMBL/GenBank/DDBJ whole genome shotgun (WGS) entry which is preliminary data.</text>
</comment>
<sequence length="114" mass="12614">MTVGIRNRLIPHPDVTNVKSLITINLNQYTCRNCGDSADCTPLVITPATHPDNAGEYITEDWDIPRDWIFFRAGYVGKDLPGDGGVPICGKCAAKMDETFQKHDPRISKEGNQP</sequence>
<evidence type="ECO:0000313" key="1">
    <source>
        <dbReference type="EMBL" id="KKM92269.1"/>
    </source>
</evidence>